<reference evidence="2" key="2">
    <citation type="submission" date="2022-01" db="EMBL/GenBank/DDBJ databases">
        <authorList>
            <person name="Yamashiro T."/>
            <person name="Shiraishi A."/>
            <person name="Satake H."/>
            <person name="Nakayama K."/>
        </authorList>
    </citation>
    <scope>NUCLEOTIDE SEQUENCE</scope>
</reference>
<dbReference type="Proteomes" id="UP001151760">
    <property type="component" value="Unassembled WGS sequence"/>
</dbReference>
<sequence>MDLIAFINHVDPTKVRIEEREVKKGEVPLLELTRGRVVLLTGVKDQGDANIQDVGHDVVNEEGATVGQENPVDADIVRIEDEVPAIVAEKAKGSRKKRKAVGGASGSNLPPKKLRADHGTSGVGASTGGKFRTQRPVERFVVLSDSPCHSSSNAADAEVSSVVMSLVPDPPIIITAVATTVIVVASFVLVPRAGDEPVHASIFAESTSADTVGPDIAGPSQPAGTELSADAFYVSQDMDSKTLRQIYVPKWNVVNESALDDPDVYRSLVDQFAPPVLFSQLCGMDYDQLFAEFNVGAARQTCLGAEVRMRTEHILREKKKLEGRCSRQADLLKENDVEIASLKA</sequence>
<name>A0ABQ5DDS5_9ASTR</name>
<accession>A0ABQ5DDS5</accession>
<comment type="caution">
    <text evidence="2">The sequence shown here is derived from an EMBL/GenBank/DDBJ whole genome shotgun (WGS) entry which is preliminary data.</text>
</comment>
<reference evidence="2" key="1">
    <citation type="journal article" date="2022" name="Int. J. Mol. Sci.">
        <title>Draft Genome of Tanacetum Coccineum: Genomic Comparison of Closely Related Tanacetum-Family Plants.</title>
        <authorList>
            <person name="Yamashiro T."/>
            <person name="Shiraishi A."/>
            <person name="Nakayama K."/>
            <person name="Satake H."/>
        </authorList>
    </citation>
    <scope>NUCLEOTIDE SEQUENCE</scope>
</reference>
<evidence type="ECO:0000256" key="1">
    <source>
        <dbReference type="SAM" id="MobiDB-lite"/>
    </source>
</evidence>
<feature type="region of interest" description="Disordered" evidence="1">
    <location>
        <begin position="94"/>
        <end position="130"/>
    </location>
</feature>
<keyword evidence="3" id="KW-1185">Reference proteome</keyword>
<dbReference type="EMBL" id="BQNB010015196">
    <property type="protein sequence ID" value="GJT37105.1"/>
    <property type="molecule type" value="Genomic_DNA"/>
</dbReference>
<evidence type="ECO:0000313" key="3">
    <source>
        <dbReference type="Proteomes" id="UP001151760"/>
    </source>
</evidence>
<gene>
    <name evidence="2" type="ORF">Tco_0936970</name>
</gene>
<organism evidence="2 3">
    <name type="scientific">Tanacetum coccineum</name>
    <dbReference type="NCBI Taxonomy" id="301880"/>
    <lineage>
        <taxon>Eukaryota</taxon>
        <taxon>Viridiplantae</taxon>
        <taxon>Streptophyta</taxon>
        <taxon>Embryophyta</taxon>
        <taxon>Tracheophyta</taxon>
        <taxon>Spermatophyta</taxon>
        <taxon>Magnoliopsida</taxon>
        <taxon>eudicotyledons</taxon>
        <taxon>Gunneridae</taxon>
        <taxon>Pentapetalae</taxon>
        <taxon>asterids</taxon>
        <taxon>campanulids</taxon>
        <taxon>Asterales</taxon>
        <taxon>Asteraceae</taxon>
        <taxon>Asteroideae</taxon>
        <taxon>Anthemideae</taxon>
        <taxon>Anthemidinae</taxon>
        <taxon>Tanacetum</taxon>
    </lineage>
</organism>
<evidence type="ECO:0000313" key="2">
    <source>
        <dbReference type="EMBL" id="GJT37105.1"/>
    </source>
</evidence>
<protein>
    <submittedName>
        <fullName evidence="2">Uncharacterized protein</fullName>
    </submittedName>
</protein>
<proteinExistence type="predicted"/>